<evidence type="ECO:0000256" key="2">
    <source>
        <dbReference type="ARBA" id="ARBA00022475"/>
    </source>
</evidence>
<evidence type="ECO:0000259" key="13">
    <source>
        <dbReference type="PROSITE" id="PS50835"/>
    </source>
</evidence>
<dbReference type="Pfam" id="PF07686">
    <property type="entry name" value="V-set"/>
    <property type="match status" value="1"/>
</dbReference>
<evidence type="ECO:0000256" key="11">
    <source>
        <dbReference type="SAM" id="Phobius"/>
    </source>
</evidence>
<sequence>MNMNSIGTRFVIFAVISLNANAVFLTVQCKSEIVGQYGQQSLLQCVVEPIDKDTTIRVVTWRKEGVKRALLVFHEMETIQEPDFKFADPSWNNKNMNVSLLITNTEVANSGDYTCMVITDSGEGSSMVNLKVVAKYSEPVIHSIPKKITRTADGTLICDTDGGYPKGHIRWFVDGDWEWTKSSKMEAQQTQSGLFHLSSELTLLQGSIFSTYTCVVFNASGGKEAEHTFEVGPESSGIGGGTGMDSASKIVAPVVVIGSLIAGLLLVLLIYRKRSQQARRHSTAPLMGGHQEVCRCELEGDEDHPQRMDDRCQNLQV</sequence>
<dbReference type="GO" id="GO:0007166">
    <property type="term" value="P:cell surface receptor signaling pathway"/>
    <property type="evidence" value="ECO:0007669"/>
    <property type="project" value="TreeGrafter"/>
</dbReference>
<protein>
    <submittedName>
        <fullName evidence="14">CD276 antigen homolog</fullName>
    </submittedName>
</protein>
<proteinExistence type="predicted"/>
<keyword evidence="4 12" id="KW-0732">Signal</keyword>
<dbReference type="InterPro" id="IPR051713">
    <property type="entry name" value="T-cell_Activation_Regulation"/>
</dbReference>
<dbReference type="AlphaFoldDB" id="A0A3B4VDC1"/>
<keyword evidence="8" id="KW-0675">Receptor</keyword>
<dbReference type="Proteomes" id="UP000261420">
    <property type="component" value="Unplaced"/>
</dbReference>
<dbReference type="RefSeq" id="XP_022620710.1">
    <property type="nucleotide sequence ID" value="XM_022764989.1"/>
</dbReference>
<dbReference type="GeneTree" id="ENSGT00540000073890"/>
<evidence type="ECO:0000256" key="12">
    <source>
        <dbReference type="SAM" id="SignalP"/>
    </source>
</evidence>
<keyword evidence="5 11" id="KW-1133">Transmembrane helix</keyword>
<keyword evidence="15" id="KW-1185">Reference proteome</keyword>
<evidence type="ECO:0000313" key="15">
    <source>
        <dbReference type="Proteomes" id="UP000261420"/>
    </source>
</evidence>
<dbReference type="InterPro" id="IPR007110">
    <property type="entry name" value="Ig-like_dom"/>
</dbReference>
<reference evidence="14" key="2">
    <citation type="submission" date="2025-09" db="UniProtKB">
        <authorList>
            <consortium name="Ensembl"/>
        </authorList>
    </citation>
    <scope>IDENTIFICATION</scope>
</reference>
<dbReference type="SMART" id="SM00409">
    <property type="entry name" value="IG"/>
    <property type="match status" value="2"/>
</dbReference>
<dbReference type="GO" id="GO:0042130">
    <property type="term" value="P:negative regulation of T cell proliferation"/>
    <property type="evidence" value="ECO:0007669"/>
    <property type="project" value="TreeGrafter"/>
</dbReference>
<keyword evidence="3 11" id="KW-0812">Transmembrane</keyword>
<accession>A0A3B4VDC1</accession>
<comment type="subcellular location">
    <subcellularLocation>
        <location evidence="1">Cell membrane</location>
        <topology evidence="1">Single-pass type I membrane protein</topology>
    </subcellularLocation>
</comment>
<dbReference type="PANTHER" id="PTHR25466:SF14">
    <property type="entry name" value="BUTYROPHILIN SUBFAMILY 2 MEMBER A2-LIKE-RELATED"/>
    <property type="match status" value="1"/>
</dbReference>
<keyword evidence="10" id="KW-0393">Immunoglobulin domain</keyword>
<evidence type="ECO:0000256" key="5">
    <source>
        <dbReference type="ARBA" id="ARBA00022989"/>
    </source>
</evidence>
<dbReference type="Ensembl" id="ENSSDUT00000029127.1">
    <property type="protein sequence ID" value="ENSSDUP00000028634.1"/>
    <property type="gene ID" value="ENSSDUG00000020668.1"/>
</dbReference>
<evidence type="ECO:0000256" key="1">
    <source>
        <dbReference type="ARBA" id="ARBA00004251"/>
    </source>
</evidence>
<feature type="transmembrane region" description="Helical" evidence="11">
    <location>
        <begin position="250"/>
        <end position="271"/>
    </location>
</feature>
<keyword evidence="7" id="KW-1015">Disulfide bond</keyword>
<feature type="domain" description="Ig-like" evidence="13">
    <location>
        <begin position="139"/>
        <end position="230"/>
    </location>
</feature>
<keyword evidence="2" id="KW-1003">Cell membrane</keyword>
<evidence type="ECO:0000256" key="6">
    <source>
        <dbReference type="ARBA" id="ARBA00023136"/>
    </source>
</evidence>
<dbReference type="Pfam" id="PF08205">
    <property type="entry name" value="C2-set_2"/>
    <property type="match status" value="1"/>
</dbReference>
<dbReference type="GeneID" id="111236305"/>
<keyword evidence="6 11" id="KW-0472">Membrane</keyword>
<dbReference type="PROSITE" id="PS50835">
    <property type="entry name" value="IG_LIKE"/>
    <property type="match status" value="2"/>
</dbReference>
<dbReference type="InterPro" id="IPR013162">
    <property type="entry name" value="CD80_C2-set"/>
</dbReference>
<dbReference type="InterPro" id="IPR036179">
    <property type="entry name" value="Ig-like_dom_sf"/>
</dbReference>
<evidence type="ECO:0000256" key="3">
    <source>
        <dbReference type="ARBA" id="ARBA00022692"/>
    </source>
</evidence>
<dbReference type="GO" id="GO:0071222">
    <property type="term" value="P:cellular response to lipopolysaccharide"/>
    <property type="evidence" value="ECO:0007669"/>
    <property type="project" value="TreeGrafter"/>
</dbReference>
<name>A0A3B4VDC1_SERDU</name>
<dbReference type="GO" id="GO:0042102">
    <property type="term" value="P:positive regulation of T cell proliferation"/>
    <property type="evidence" value="ECO:0007669"/>
    <property type="project" value="TreeGrafter"/>
</dbReference>
<keyword evidence="9" id="KW-0325">Glycoprotein</keyword>
<feature type="chain" id="PRO_5017427180" evidence="12">
    <location>
        <begin position="23"/>
        <end position="317"/>
    </location>
</feature>
<dbReference type="InterPro" id="IPR013783">
    <property type="entry name" value="Ig-like_fold"/>
</dbReference>
<organism evidence="14 15">
    <name type="scientific">Seriola dumerili</name>
    <name type="common">Greater amberjack</name>
    <name type="synonym">Caranx dumerili</name>
    <dbReference type="NCBI Taxonomy" id="41447"/>
    <lineage>
        <taxon>Eukaryota</taxon>
        <taxon>Metazoa</taxon>
        <taxon>Chordata</taxon>
        <taxon>Craniata</taxon>
        <taxon>Vertebrata</taxon>
        <taxon>Euteleostomi</taxon>
        <taxon>Actinopterygii</taxon>
        <taxon>Neopterygii</taxon>
        <taxon>Teleostei</taxon>
        <taxon>Neoteleostei</taxon>
        <taxon>Acanthomorphata</taxon>
        <taxon>Carangaria</taxon>
        <taxon>Carangiformes</taxon>
        <taxon>Carangidae</taxon>
        <taxon>Seriola</taxon>
    </lineage>
</organism>
<dbReference type="GO" id="GO:0031295">
    <property type="term" value="P:T cell costimulation"/>
    <property type="evidence" value="ECO:0007669"/>
    <property type="project" value="TreeGrafter"/>
</dbReference>
<dbReference type="InterPro" id="IPR013106">
    <property type="entry name" value="Ig_V-set"/>
</dbReference>
<evidence type="ECO:0000256" key="7">
    <source>
        <dbReference type="ARBA" id="ARBA00023157"/>
    </source>
</evidence>
<dbReference type="GO" id="GO:0006955">
    <property type="term" value="P:immune response"/>
    <property type="evidence" value="ECO:0007669"/>
    <property type="project" value="TreeGrafter"/>
</dbReference>
<feature type="domain" description="Ig-like" evidence="13">
    <location>
        <begin position="38"/>
        <end position="131"/>
    </location>
</feature>
<dbReference type="PANTHER" id="PTHR25466">
    <property type="entry name" value="T-LYMPHOCYTE ACTIVATION ANTIGEN"/>
    <property type="match status" value="1"/>
</dbReference>
<dbReference type="SUPFAM" id="SSF48726">
    <property type="entry name" value="Immunoglobulin"/>
    <property type="match status" value="2"/>
</dbReference>
<evidence type="ECO:0000256" key="9">
    <source>
        <dbReference type="ARBA" id="ARBA00023180"/>
    </source>
</evidence>
<dbReference type="KEGG" id="sdu:111236305"/>
<dbReference type="GO" id="GO:0009897">
    <property type="term" value="C:external side of plasma membrane"/>
    <property type="evidence" value="ECO:0007669"/>
    <property type="project" value="TreeGrafter"/>
</dbReference>
<evidence type="ECO:0000256" key="10">
    <source>
        <dbReference type="ARBA" id="ARBA00023319"/>
    </source>
</evidence>
<dbReference type="Gene3D" id="2.60.40.10">
    <property type="entry name" value="Immunoglobulins"/>
    <property type="match status" value="2"/>
</dbReference>
<dbReference type="RefSeq" id="XP_022620708.1">
    <property type="nucleotide sequence ID" value="XM_022764987.1"/>
</dbReference>
<evidence type="ECO:0000256" key="8">
    <source>
        <dbReference type="ARBA" id="ARBA00023170"/>
    </source>
</evidence>
<dbReference type="InterPro" id="IPR003599">
    <property type="entry name" value="Ig_sub"/>
</dbReference>
<feature type="signal peptide" evidence="12">
    <location>
        <begin position="1"/>
        <end position="22"/>
    </location>
</feature>
<evidence type="ECO:0000313" key="14">
    <source>
        <dbReference type="Ensembl" id="ENSSDUP00000028634.1"/>
    </source>
</evidence>
<reference evidence="14" key="1">
    <citation type="submission" date="2025-08" db="UniProtKB">
        <authorList>
            <consortium name="Ensembl"/>
        </authorList>
    </citation>
    <scope>IDENTIFICATION</scope>
</reference>
<evidence type="ECO:0000256" key="4">
    <source>
        <dbReference type="ARBA" id="ARBA00022729"/>
    </source>
</evidence>